<comment type="caution">
    <text evidence="1">The sequence shown here is derived from an EMBL/GenBank/DDBJ whole genome shotgun (WGS) entry which is preliminary data.</text>
</comment>
<keyword evidence="2" id="KW-1185">Reference proteome</keyword>
<reference evidence="1 2" key="1">
    <citation type="submission" date="2023-01" db="EMBL/GenBank/DDBJ databases">
        <authorList>
            <person name="Whitehead M."/>
        </authorList>
    </citation>
    <scope>NUCLEOTIDE SEQUENCE [LARGE SCALE GENOMIC DNA]</scope>
</reference>
<dbReference type="Proteomes" id="UP001160148">
    <property type="component" value="Unassembled WGS sequence"/>
</dbReference>
<accession>A0AAV0W1D0</accession>
<dbReference type="AlphaFoldDB" id="A0AAV0W1D0"/>
<evidence type="ECO:0000313" key="1">
    <source>
        <dbReference type="EMBL" id="CAI6348241.1"/>
    </source>
</evidence>
<dbReference type="EMBL" id="CARXXK010000001">
    <property type="protein sequence ID" value="CAI6348241.1"/>
    <property type="molecule type" value="Genomic_DNA"/>
</dbReference>
<organism evidence="1 2">
    <name type="scientific">Macrosiphum euphorbiae</name>
    <name type="common">potato aphid</name>
    <dbReference type="NCBI Taxonomy" id="13131"/>
    <lineage>
        <taxon>Eukaryota</taxon>
        <taxon>Metazoa</taxon>
        <taxon>Ecdysozoa</taxon>
        <taxon>Arthropoda</taxon>
        <taxon>Hexapoda</taxon>
        <taxon>Insecta</taxon>
        <taxon>Pterygota</taxon>
        <taxon>Neoptera</taxon>
        <taxon>Paraneoptera</taxon>
        <taxon>Hemiptera</taxon>
        <taxon>Sternorrhyncha</taxon>
        <taxon>Aphidomorpha</taxon>
        <taxon>Aphidoidea</taxon>
        <taxon>Aphididae</taxon>
        <taxon>Macrosiphini</taxon>
        <taxon>Macrosiphum</taxon>
    </lineage>
</organism>
<gene>
    <name evidence="1" type="ORF">MEUPH1_LOCUS4940</name>
</gene>
<evidence type="ECO:0000313" key="2">
    <source>
        <dbReference type="Proteomes" id="UP001160148"/>
    </source>
</evidence>
<name>A0AAV0W1D0_9HEMI</name>
<evidence type="ECO:0008006" key="3">
    <source>
        <dbReference type="Google" id="ProtNLM"/>
    </source>
</evidence>
<proteinExistence type="predicted"/>
<sequence length="77" mass="9013">MTVEEFSNEPNLKRRGRGYFMEFNNTTQTEVYDGFLNCLKWINGTMNNPKIFIAENGFPEEDGIDENEKKLLTILVF</sequence>
<protein>
    <recommendedName>
        <fullName evidence="3">Beta-glucosidase</fullName>
    </recommendedName>
</protein>